<dbReference type="GO" id="GO:0006355">
    <property type="term" value="P:regulation of DNA-templated transcription"/>
    <property type="evidence" value="ECO:0007669"/>
    <property type="project" value="InterPro"/>
</dbReference>
<dbReference type="GO" id="GO:0003677">
    <property type="term" value="F:DNA binding"/>
    <property type="evidence" value="ECO:0007669"/>
    <property type="project" value="UniProtKB-KW"/>
</dbReference>
<evidence type="ECO:0000256" key="3">
    <source>
        <dbReference type="PROSITE-ProRule" id="PRU00169"/>
    </source>
</evidence>
<dbReference type="SMART" id="SM00448">
    <property type="entry name" value="REC"/>
    <property type="match status" value="1"/>
</dbReference>
<dbReference type="Proteomes" id="UP001150830">
    <property type="component" value="Unassembled WGS sequence"/>
</dbReference>
<dbReference type="InterPro" id="IPR001789">
    <property type="entry name" value="Sig_transdc_resp-reg_receiver"/>
</dbReference>
<gene>
    <name evidence="6" type="ORF">OUO13_00725</name>
</gene>
<feature type="modified residue" description="4-aspartylphosphate" evidence="3">
    <location>
        <position position="53"/>
    </location>
</feature>
<sequence>MNILIVDDHAIMRHGCHALLKDRLPDIDVLEADSAEAALQCLRQTDVALLLLDIALPGMSGLELLLRLRQRQSHLPVLFYSMFDENSMIRQALEAGANGYLSKRSGPAVLLQAVRTVLAGNIFLEHQISMRLLIPSVSGVRGQLSNLTAREFSILVQLAQGNPTPVIADNLHLSIKTVANNLSMIKGKLGVGSMTELIHLALAEGLAGHGGVTASSFASSEDIPDSRPY</sequence>
<dbReference type="CDD" id="cd06170">
    <property type="entry name" value="LuxR_C_like"/>
    <property type="match status" value="1"/>
</dbReference>
<dbReference type="InterPro" id="IPR058245">
    <property type="entry name" value="NreC/VraR/RcsB-like_REC"/>
</dbReference>
<dbReference type="GO" id="GO:0000160">
    <property type="term" value="P:phosphorelay signal transduction system"/>
    <property type="evidence" value="ECO:0007669"/>
    <property type="project" value="InterPro"/>
</dbReference>
<dbReference type="RefSeq" id="WP_283171927.1">
    <property type="nucleotide sequence ID" value="NZ_JAPNOA010000003.1"/>
</dbReference>
<dbReference type="AlphaFoldDB" id="A0A9X3IS25"/>
<keyword evidence="1 3" id="KW-0597">Phosphoprotein</keyword>
<evidence type="ECO:0000256" key="1">
    <source>
        <dbReference type="ARBA" id="ARBA00022553"/>
    </source>
</evidence>
<dbReference type="Gene3D" id="3.40.50.2300">
    <property type="match status" value="1"/>
</dbReference>
<organism evidence="6 7">
    <name type="scientific">Parathalassolituus penaei</name>
    <dbReference type="NCBI Taxonomy" id="2997323"/>
    <lineage>
        <taxon>Bacteria</taxon>
        <taxon>Pseudomonadati</taxon>
        <taxon>Pseudomonadota</taxon>
        <taxon>Gammaproteobacteria</taxon>
        <taxon>Oceanospirillales</taxon>
        <taxon>Oceanospirillaceae</taxon>
        <taxon>Parathalassolituus</taxon>
    </lineage>
</organism>
<evidence type="ECO:0000259" key="5">
    <source>
        <dbReference type="PROSITE" id="PS50110"/>
    </source>
</evidence>
<dbReference type="Pfam" id="PF00072">
    <property type="entry name" value="Response_reg"/>
    <property type="match status" value="1"/>
</dbReference>
<keyword evidence="7" id="KW-1185">Reference proteome</keyword>
<dbReference type="SUPFAM" id="SSF46894">
    <property type="entry name" value="C-terminal effector domain of the bipartite response regulators"/>
    <property type="match status" value="1"/>
</dbReference>
<dbReference type="PANTHER" id="PTHR43214:SF43">
    <property type="entry name" value="TWO-COMPONENT RESPONSE REGULATOR"/>
    <property type="match status" value="1"/>
</dbReference>
<dbReference type="InterPro" id="IPR000792">
    <property type="entry name" value="Tscrpt_reg_LuxR_C"/>
</dbReference>
<dbReference type="Pfam" id="PF00196">
    <property type="entry name" value="GerE"/>
    <property type="match status" value="1"/>
</dbReference>
<dbReference type="PRINTS" id="PR00038">
    <property type="entry name" value="HTHLUXR"/>
</dbReference>
<keyword evidence="2" id="KW-0238">DNA-binding</keyword>
<dbReference type="SUPFAM" id="SSF52172">
    <property type="entry name" value="CheY-like"/>
    <property type="match status" value="1"/>
</dbReference>
<accession>A0A9X3IS25</accession>
<proteinExistence type="predicted"/>
<feature type="domain" description="Response regulatory" evidence="5">
    <location>
        <begin position="2"/>
        <end position="118"/>
    </location>
</feature>
<feature type="domain" description="HTH luxR-type" evidence="4">
    <location>
        <begin position="140"/>
        <end position="205"/>
    </location>
</feature>
<dbReference type="CDD" id="cd17535">
    <property type="entry name" value="REC_NarL-like"/>
    <property type="match status" value="1"/>
</dbReference>
<dbReference type="EMBL" id="JAPNOA010000003">
    <property type="protein sequence ID" value="MCY0963713.1"/>
    <property type="molecule type" value="Genomic_DNA"/>
</dbReference>
<dbReference type="InterPro" id="IPR039420">
    <property type="entry name" value="WalR-like"/>
</dbReference>
<dbReference type="SMART" id="SM00421">
    <property type="entry name" value="HTH_LUXR"/>
    <property type="match status" value="1"/>
</dbReference>
<protein>
    <submittedName>
        <fullName evidence="6">Response regulator transcription factor</fullName>
    </submittedName>
</protein>
<dbReference type="PROSITE" id="PS50110">
    <property type="entry name" value="RESPONSE_REGULATORY"/>
    <property type="match status" value="1"/>
</dbReference>
<dbReference type="PROSITE" id="PS50043">
    <property type="entry name" value="HTH_LUXR_2"/>
    <property type="match status" value="1"/>
</dbReference>
<name>A0A9X3IS25_9GAMM</name>
<evidence type="ECO:0000259" key="4">
    <source>
        <dbReference type="PROSITE" id="PS50043"/>
    </source>
</evidence>
<dbReference type="InterPro" id="IPR011006">
    <property type="entry name" value="CheY-like_superfamily"/>
</dbReference>
<comment type="caution">
    <text evidence="6">The sequence shown here is derived from an EMBL/GenBank/DDBJ whole genome shotgun (WGS) entry which is preliminary data.</text>
</comment>
<reference evidence="6" key="1">
    <citation type="submission" date="2022-11" db="EMBL/GenBank/DDBJ databases">
        <title>Parathalassolutuus dongxingensis gen. nov., sp. nov., a novel member of family Oceanospirillaceae isolated from a coastal shrimp pond in Guangxi, China.</title>
        <authorList>
            <person name="Chen H."/>
        </authorList>
    </citation>
    <scope>NUCLEOTIDE SEQUENCE</scope>
    <source>
        <strain evidence="6">G-43</strain>
    </source>
</reference>
<dbReference type="PANTHER" id="PTHR43214">
    <property type="entry name" value="TWO-COMPONENT RESPONSE REGULATOR"/>
    <property type="match status" value="1"/>
</dbReference>
<evidence type="ECO:0000313" key="6">
    <source>
        <dbReference type="EMBL" id="MCY0963713.1"/>
    </source>
</evidence>
<evidence type="ECO:0000313" key="7">
    <source>
        <dbReference type="Proteomes" id="UP001150830"/>
    </source>
</evidence>
<evidence type="ECO:0000256" key="2">
    <source>
        <dbReference type="ARBA" id="ARBA00023125"/>
    </source>
</evidence>
<dbReference type="InterPro" id="IPR016032">
    <property type="entry name" value="Sig_transdc_resp-reg_C-effctor"/>
</dbReference>